<keyword evidence="7" id="KW-0560">Oxidoreductase</keyword>
<feature type="region of interest" description="Disordered" evidence="8">
    <location>
        <begin position="259"/>
        <end position="293"/>
    </location>
</feature>
<evidence type="ECO:0000256" key="3">
    <source>
        <dbReference type="ARBA" id="ARBA00005995"/>
    </source>
</evidence>
<dbReference type="Gene3D" id="3.50.50.60">
    <property type="entry name" value="FAD/NAD(P)-binding domain"/>
    <property type="match status" value="2"/>
</dbReference>
<protein>
    <recommendedName>
        <fullName evidence="10">Amine oxidase domain-containing protein</fullName>
    </recommendedName>
</protein>
<dbReference type="PANTHER" id="PTHR10742">
    <property type="entry name" value="FLAVIN MONOAMINE OXIDASE"/>
    <property type="match status" value="1"/>
</dbReference>
<dbReference type="PANTHER" id="PTHR10742:SF405">
    <property type="entry name" value="PEROXISOMAL N(1)-ACETYL-SPERMINE_SPERMIDINE OXIDASE"/>
    <property type="match status" value="1"/>
</dbReference>
<dbReference type="EMBL" id="JARGDH010000004">
    <property type="protein sequence ID" value="KAL0269502.1"/>
    <property type="molecule type" value="Genomic_DNA"/>
</dbReference>
<dbReference type="InterPro" id="IPR036188">
    <property type="entry name" value="FAD/NAD-bd_sf"/>
</dbReference>
<organism evidence="11">
    <name type="scientific">Menopon gallinae</name>
    <name type="common">poultry shaft louse</name>
    <dbReference type="NCBI Taxonomy" id="328185"/>
    <lineage>
        <taxon>Eukaryota</taxon>
        <taxon>Metazoa</taxon>
        <taxon>Ecdysozoa</taxon>
        <taxon>Arthropoda</taxon>
        <taxon>Hexapoda</taxon>
        <taxon>Insecta</taxon>
        <taxon>Pterygota</taxon>
        <taxon>Neoptera</taxon>
        <taxon>Paraneoptera</taxon>
        <taxon>Psocodea</taxon>
        <taxon>Troctomorpha</taxon>
        <taxon>Phthiraptera</taxon>
        <taxon>Amblycera</taxon>
        <taxon>Menoponidae</taxon>
        <taxon>Menopon</taxon>
    </lineage>
</organism>
<gene>
    <name evidence="11" type="ORF">PYX00_007210</name>
</gene>
<dbReference type="SUPFAM" id="SSF51905">
    <property type="entry name" value="FAD/NAD(P)-binding domain"/>
    <property type="match status" value="1"/>
</dbReference>
<feature type="domain" description="Amine oxidase" evidence="10">
    <location>
        <begin position="305"/>
        <end position="533"/>
    </location>
</feature>
<comment type="similarity">
    <text evidence="3">Belongs to the flavin monoamine oxidase family.</text>
</comment>
<dbReference type="Pfam" id="PF01593">
    <property type="entry name" value="Amino_oxidase"/>
    <property type="match status" value="2"/>
</dbReference>
<evidence type="ECO:0000256" key="6">
    <source>
        <dbReference type="ARBA" id="ARBA00022827"/>
    </source>
</evidence>
<evidence type="ECO:0000256" key="8">
    <source>
        <dbReference type="SAM" id="MobiDB-lite"/>
    </source>
</evidence>
<keyword evidence="4" id="KW-0963">Cytoplasm</keyword>
<evidence type="ECO:0000256" key="4">
    <source>
        <dbReference type="ARBA" id="ARBA00022490"/>
    </source>
</evidence>
<evidence type="ECO:0000256" key="9">
    <source>
        <dbReference type="SAM" id="Phobius"/>
    </source>
</evidence>
<comment type="caution">
    <text evidence="11">The sequence shown here is derived from an EMBL/GenBank/DDBJ whole genome shotgun (WGS) entry which is preliminary data.</text>
</comment>
<keyword evidence="9" id="KW-0472">Membrane</keyword>
<dbReference type="InterPro" id="IPR050281">
    <property type="entry name" value="Flavin_monoamine_oxidase"/>
</dbReference>
<keyword evidence="9" id="KW-0812">Transmembrane</keyword>
<comment type="subcellular location">
    <subcellularLocation>
        <location evidence="2">Cytoplasm</location>
    </subcellularLocation>
</comment>
<keyword evidence="5" id="KW-0285">Flavoprotein</keyword>
<feature type="compositionally biased region" description="Polar residues" evidence="8">
    <location>
        <begin position="276"/>
        <end position="287"/>
    </location>
</feature>
<evidence type="ECO:0000256" key="7">
    <source>
        <dbReference type="ARBA" id="ARBA00023002"/>
    </source>
</evidence>
<keyword evidence="9" id="KW-1133">Transmembrane helix</keyword>
<feature type="transmembrane region" description="Helical" evidence="9">
    <location>
        <begin position="12"/>
        <end position="32"/>
    </location>
</feature>
<feature type="domain" description="Amine oxidase" evidence="10">
    <location>
        <begin position="22"/>
        <end position="162"/>
    </location>
</feature>
<evidence type="ECO:0000256" key="2">
    <source>
        <dbReference type="ARBA" id="ARBA00004496"/>
    </source>
</evidence>
<keyword evidence="6" id="KW-0274">FAD</keyword>
<evidence type="ECO:0000313" key="11">
    <source>
        <dbReference type="EMBL" id="KAL0269502.1"/>
    </source>
</evidence>
<dbReference type="Gene3D" id="3.90.660.10">
    <property type="match status" value="1"/>
</dbReference>
<name>A0AAW2HIA0_9NEOP</name>
<dbReference type="GO" id="GO:0005737">
    <property type="term" value="C:cytoplasm"/>
    <property type="evidence" value="ECO:0007669"/>
    <property type="project" value="UniProtKB-SubCell"/>
</dbReference>
<dbReference type="AlphaFoldDB" id="A0AAW2HIA0"/>
<evidence type="ECO:0000256" key="1">
    <source>
        <dbReference type="ARBA" id="ARBA00001974"/>
    </source>
</evidence>
<evidence type="ECO:0000256" key="5">
    <source>
        <dbReference type="ARBA" id="ARBA00022630"/>
    </source>
</evidence>
<comment type="cofactor">
    <cofactor evidence="1">
        <name>FAD</name>
        <dbReference type="ChEBI" id="CHEBI:57692"/>
    </cofactor>
</comment>
<reference evidence="11" key="1">
    <citation type="journal article" date="2024" name="Gigascience">
        <title>Chromosome-level genome of the poultry shaft louse Menopon gallinae provides insight into the host-switching and adaptive evolution of parasitic lice.</title>
        <authorList>
            <person name="Xu Y."/>
            <person name="Ma L."/>
            <person name="Liu S."/>
            <person name="Liang Y."/>
            <person name="Liu Q."/>
            <person name="He Z."/>
            <person name="Tian L."/>
            <person name="Duan Y."/>
            <person name="Cai W."/>
            <person name="Li H."/>
            <person name="Song F."/>
        </authorList>
    </citation>
    <scope>NUCLEOTIDE SEQUENCE</scope>
    <source>
        <strain evidence="11">Cailab_2023a</strain>
    </source>
</reference>
<dbReference type="InterPro" id="IPR002937">
    <property type="entry name" value="Amino_oxidase"/>
</dbReference>
<proteinExistence type="inferred from homology"/>
<sequence>MAAASDKDDKNFSEIIIIGGGIAGLSAAYHLVKNGVTDFKILEARQKLGGRIDAAETGAHSVDLGASWIHGVLGNPIYEIAMTHGLIDIIHMQRPHKVVAALEDGSQVPFSVLQEIYEAYTCFLRRCEEYFLCQYLPPEGITNVGDHICLEASLYLDKIKDEQERHMKKLIFNCLLKRETCITGCDNMTDIDLLELGSYTELQGGNISLPTGYRSILKPITSEIPDSNILLNHTVDFIRWKNRESTNLTSPGYDSGIDLLASGDTNNDSDSDKTVTEGNSRRNSVIERSSVEPESEKGVISECSERVKELGNIEVVCENGARFLGNHAICTIPLGVLKEKALKMFSPKLPQEKLDSIKRLSFGTVNKIYLEYARPFLNPEVSEVLLLWDRSPDDDDISLSWFKKIYSFAKVTDTLILAWISGREARYLETLPTAVIGEKCTQVLRKFLNDPYIPLPKVCVVSKWFSDECFRGSYTAIAVGASQVDIENIAQPIYGDIDHKKPVLLFAGEHTHASFYSTVHGAYLTGRSAAQSLITHEENEIELTCNDTSDLSSWIQGISLDQ</sequence>
<dbReference type="GO" id="GO:0046592">
    <property type="term" value="F:polyamine oxidase activity"/>
    <property type="evidence" value="ECO:0007669"/>
    <property type="project" value="TreeGrafter"/>
</dbReference>
<dbReference type="SUPFAM" id="SSF54373">
    <property type="entry name" value="FAD-linked reductases, C-terminal domain"/>
    <property type="match status" value="1"/>
</dbReference>
<accession>A0AAW2HIA0</accession>
<evidence type="ECO:0000259" key="10">
    <source>
        <dbReference type="Pfam" id="PF01593"/>
    </source>
</evidence>